<comment type="function">
    <text evidence="2">Purine nucleoside enzyme that catalyzes the phosphorolysis of adenosine and inosine nucleosides, yielding D-ribose 1-phosphate and the respective free bases, adenine and hypoxanthine. Also catalyzes the phosphorolysis of S-methyl-5'-thioadenosine into adenine and S-methyl-5-thio-alpha-D-ribose 1-phosphate. Also has adenosine deaminase activity.</text>
</comment>
<evidence type="ECO:0000256" key="11">
    <source>
        <dbReference type="RuleBase" id="RU361274"/>
    </source>
</evidence>
<evidence type="ECO:0000256" key="8">
    <source>
        <dbReference type="ARBA" id="ARBA00047989"/>
    </source>
</evidence>
<accession>A0A0L6VYD8</accession>
<evidence type="ECO:0000256" key="5">
    <source>
        <dbReference type="ARBA" id="ARBA00022723"/>
    </source>
</evidence>
<evidence type="ECO:0000256" key="1">
    <source>
        <dbReference type="ARBA" id="ARBA00000553"/>
    </source>
</evidence>
<evidence type="ECO:0000256" key="7">
    <source>
        <dbReference type="ARBA" id="ARBA00022833"/>
    </source>
</evidence>
<comment type="catalytic activity">
    <reaction evidence="1">
        <text>inosine + phosphate = alpha-D-ribose 1-phosphate + hypoxanthine</text>
        <dbReference type="Rhea" id="RHEA:27646"/>
        <dbReference type="ChEBI" id="CHEBI:17368"/>
        <dbReference type="ChEBI" id="CHEBI:17596"/>
        <dbReference type="ChEBI" id="CHEBI:43474"/>
        <dbReference type="ChEBI" id="CHEBI:57720"/>
        <dbReference type="EC" id="2.4.2.1"/>
    </reaction>
    <physiologicalReaction direction="left-to-right" evidence="1">
        <dbReference type="Rhea" id="RHEA:27647"/>
    </physiologicalReaction>
</comment>
<keyword evidence="4" id="KW-0808">Transferase</keyword>
<dbReference type="RefSeq" id="WP_052219140.1">
    <property type="nucleotide sequence ID" value="NZ_LGTE01000042.1"/>
</dbReference>
<dbReference type="GO" id="GO:0005507">
    <property type="term" value="F:copper ion binding"/>
    <property type="evidence" value="ECO:0007669"/>
    <property type="project" value="TreeGrafter"/>
</dbReference>
<dbReference type="AlphaFoldDB" id="A0A0L6VYD8"/>
<evidence type="ECO:0000256" key="6">
    <source>
        <dbReference type="ARBA" id="ARBA00022801"/>
    </source>
</evidence>
<keyword evidence="7" id="KW-0862">Zinc</keyword>
<evidence type="ECO:0000313" key="13">
    <source>
        <dbReference type="Proteomes" id="UP000037175"/>
    </source>
</evidence>
<sequence length="272" mass="30218">MPGFEQVQTPEGLLFLKIPVFEEAGCTAVFSSRLGGISKAPYDSLNLGYHVGDDIQDAVENRRRLCDTLGWPLGHTVSGEQIHGDCVKVVTREDRGKGAFTYASALAGTDALVANQHGVVLSSFYADCVPLFFFDPVKKVVALAHAGWKGTFLAIGQKTIAEMQKVFRTVPEDCLVAIGPSIGACCYEVDEKLYQTFKGRFTWVDKVFKSNGEGKWRLDLWKTNYIQLLEMGIREENIIESRICTSCNTELFFSHRKENGRTGRMGAFIALR</sequence>
<protein>
    <recommendedName>
        <fullName evidence="11">Purine nucleoside phosphorylase</fullName>
    </recommendedName>
</protein>
<evidence type="ECO:0000313" key="12">
    <source>
        <dbReference type="EMBL" id="KNZ68226.1"/>
    </source>
</evidence>
<evidence type="ECO:0000256" key="10">
    <source>
        <dbReference type="ARBA" id="ARBA00049893"/>
    </source>
</evidence>
<dbReference type="PANTHER" id="PTHR30616">
    <property type="entry name" value="UNCHARACTERIZED PROTEIN YFIH"/>
    <property type="match status" value="1"/>
</dbReference>
<comment type="caution">
    <text evidence="12">The sequence shown here is derived from an EMBL/GenBank/DDBJ whole genome shotgun (WGS) entry which is preliminary data.</text>
</comment>
<comment type="catalytic activity">
    <reaction evidence="8">
        <text>adenosine + H2O + H(+) = inosine + NH4(+)</text>
        <dbReference type="Rhea" id="RHEA:24408"/>
        <dbReference type="ChEBI" id="CHEBI:15377"/>
        <dbReference type="ChEBI" id="CHEBI:15378"/>
        <dbReference type="ChEBI" id="CHEBI:16335"/>
        <dbReference type="ChEBI" id="CHEBI:17596"/>
        <dbReference type="ChEBI" id="CHEBI:28938"/>
        <dbReference type="EC" id="3.5.4.4"/>
    </reaction>
    <physiologicalReaction direction="left-to-right" evidence="8">
        <dbReference type="Rhea" id="RHEA:24409"/>
    </physiologicalReaction>
</comment>
<dbReference type="SUPFAM" id="SSF64438">
    <property type="entry name" value="CNF1/YfiH-like putative cysteine hydrolases"/>
    <property type="match status" value="1"/>
</dbReference>
<dbReference type="Gene3D" id="3.60.140.10">
    <property type="entry name" value="CNF1/YfiH-like putative cysteine hydrolases"/>
    <property type="match status" value="1"/>
</dbReference>
<evidence type="ECO:0000256" key="4">
    <source>
        <dbReference type="ARBA" id="ARBA00022679"/>
    </source>
</evidence>
<dbReference type="EMBL" id="LGTE01000042">
    <property type="protein sequence ID" value="KNZ68226.1"/>
    <property type="molecule type" value="Genomic_DNA"/>
</dbReference>
<keyword evidence="13" id="KW-1185">Reference proteome</keyword>
<dbReference type="CDD" id="cd16833">
    <property type="entry name" value="YfiH"/>
    <property type="match status" value="1"/>
</dbReference>
<evidence type="ECO:0000256" key="9">
    <source>
        <dbReference type="ARBA" id="ARBA00048968"/>
    </source>
</evidence>
<evidence type="ECO:0000256" key="3">
    <source>
        <dbReference type="ARBA" id="ARBA00007353"/>
    </source>
</evidence>
<keyword evidence="6" id="KW-0378">Hydrolase</keyword>
<proteinExistence type="inferred from homology"/>
<dbReference type="Pfam" id="PF02578">
    <property type="entry name" value="Cu-oxidase_4"/>
    <property type="match status" value="1"/>
</dbReference>
<dbReference type="InterPro" id="IPR003730">
    <property type="entry name" value="Cu_polyphenol_OxRdtase"/>
</dbReference>
<organism evidence="12 13">
    <name type="scientific">Thermincola ferriacetica</name>
    <dbReference type="NCBI Taxonomy" id="281456"/>
    <lineage>
        <taxon>Bacteria</taxon>
        <taxon>Bacillati</taxon>
        <taxon>Bacillota</taxon>
        <taxon>Clostridia</taxon>
        <taxon>Eubacteriales</taxon>
        <taxon>Thermincolaceae</taxon>
        <taxon>Thermincola</taxon>
    </lineage>
</organism>
<name>A0A0L6VYD8_9FIRM</name>
<dbReference type="NCBIfam" id="TIGR00726">
    <property type="entry name" value="peptidoglycan editing factor PgeF"/>
    <property type="match status" value="1"/>
</dbReference>
<keyword evidence="5" id="KW-0479">Metal-binding</keyword>
<dbReference type="PATRIC" id="fig|281456.6.peg.3400"/>
<dbReference type="InterPro" id="IPR038371">
    <property type="entry name" value="Cu_polyphenol_OxRdtase_sf"/>
</dbReference>
<comment type="similarity">
    <text evidence="3 11">Belongs to the purine nucleoside phosphorylase YfiH/LACC1 family.</text>
</comment>
<dbReference type="InterPro" id="IPR011324">
    <property type="entry name" value="Cytotoxic_necrot_fac-like_cat"/>
</dbReference>
<gene>
    <name evidence="12" type="ORF">Tfer_3226</name>
</gene>
<dbReference type="GO" id="GO:0016787">
    <property type="term" value="F:hydrolase activity"/>
    <property type="evidence" value="ECO:0007669"/>
    <property type="project" value="UniProtKB-KW"/>
</dbReference>
<dbReference type="GO" id="GO:0017061">
    <property type="term" value="F:S-methyl-5-thioadenosine phosphorylase activity"/>
    <property type="evidence" value="ECO:0007669"/>
    <property type="project" value="UniProtKB-EC"/>
</dbReference>
<dbReference type="PANTHER" id="PTHR30616:SF2">
    <property type="entry name" value="PURINE NUCLEOSIDE PHOSPHORYLASE LACC1"/>
    <property type="match status" value="1"/>
</dbReference>
<evidence type="ECO:0000256" key="2">
    <source>
        <dbReference type="ARBA" id="ARBA00003215"/>
    </source>
</evidence>
<comment type="catalytic activity">
    <reaction evidence="9">
        <text>adenosine + phosphate = alpha-D-ribose 1-phosphate + adenine</text>
        <dbReference type="Rhea" id="RHEA:27642"/>
        <dbReference type="ChEBI" id="CHEBI:16335"/>
        <dbReference type="ChEBI" id="CHEBI:16708"/>
        <dbReference type="ChEBI" id="CHEBI:43474"/>
        <dbReference type="ChEBI" id="CHEBI:57720"/>
        <dbReference type="EC" id="2.4.2.1"/>
    </reaction>
    <physiologicalReaction direction="left-to-right" evidence="9">
        <dbReference type="Rhea" id="RHEA:27643"/>
    </physiologicalReaction>
</comment>
<comment type="catalytic activity">
    <reaction evidence="10">
        <text>S-methyl-5'-thioadenosine + phosphate = 5-(methylsulfanyl)-alpha-D-ribose 1-phosphate + adenine</text>
        <dbReference type="Rhea" id="RHEA:11852"/>
        <dbReference type="ChEBI" id="CHEBI:16708"/>
        <dbReference type="ChEBI" id="CHEBI:17509"/>
        <dbReference type="ChEBI" id="CHEBI:43474"/>
        <dbReference type="ChEBI" id="CHEBI:58533"/>
        <dbReference type="EC" id="2.4.2.28"/>
    </reaction>
    <physiologicalReaction direction="left-to-right" evidence="10">
        <dbReference type="Rhea" id="RHEA:11853"/>
    </physiologicalReaction>
</comment>
<reference evidence="13" key="1">
    <citation type="submission" date="2015-07" db="EMBL/GenBank/DDBJ databases">
        <title>Complete Genome of Thermincola ferriacetica strain Z-0001T.</title>
        <authorList>
            <person name="Lusk B."/>
            <person name="Badalamenti J.P."/>
            <person name="Parameswaran P."/>
            <person name="Bond D.R."/>
            <person name="Torres C.I."/>
        </authorList>
    </citation>
    <scope>NUCLEOTIDE SEQUENCE [LARGE SCALE GENOMIC DNA]</scope>
    <source>
        <strain evidence="13">Z-0001</strain>
    </source>
</reference>
<dbReference type="Proteomes" id="UP000037175">
    <property type="component" value="Unassembled WGS sequence"/>
</dbReference>